<dbReference type="GO" id="GO:0005886">
    <property type="term" value="C:plasma membrane"/>
    <property type="evidence" value="ECO:0007669"/>
    <property type="project" value="UniProtKB-SubCell"/>
</dbReference>
<keyword evidence="7" id="KW-1133">Transmembrane helix</keyword>
<keyword evidence="4" id="KW-0808">Transferase</keyword>
<evidence type="ECO:0000256" key="4">
    <source>
        <dbReference type="ARBA" id="ARBA00022679"/>
    </source>
</evidence>
<dbReference type="Gene3D" id="6.10.340.10">
    <property type="match status" value="1"/>
</dbReference>
<dbReference type="PROSITE" id="PS50885">
    <property type="entry name" value="HAMP"/>
    <property type="match status" value="1"/>
</dbReference>
<evidence type="ECO:0000256" key="6">
    <source>
        <dbReference type="ARBA" id="ARBA00023136"/>
    </source>
</evidence>
<keyword evidence="7" id="KW-0812">Transmembrane</keyword>
<dbReference type="PANTHER" id="PTHR34220:SF7">
    <property type="entry name" value="SENSOR HISTIDINE KINASE YPDA"/>
    <property type="match status" value="1"/>
</dbReference>
<dbReference type="SUPFAM" id="SSF158472">
    <property type="entry name" value="HAMP domain-like"/>
    <property type="match status" value="1"/>
</dbReference>
<keyword evidence="5 9" id="KW-0418">Kinase</keyword>
<dbReference type="GO" id="GO:0000155">
    <property type="term" value="F:phosphorelay sensor kinase activity"/>
    <property type="evidence" value="ECO:0007669"/>
    <property type="project" value="InterPro"/>
</dbReference>
<dbReference type="InterPro" id="IPR050640">
    <property type="entry name" value="Bact_2-comp_sensor_kinase"/>
</dbReference>
<feature type="transmembrane region" description="Helical" evidence="7">
    <location>
        <begin position="40"/>
        <end position="60"/>
    </location>
</feature>
<reference evidence="9 10" key="1">
    <citation type="submission" date="2019-04" db="EMBL/GenBank/DDBJ databases">
        <title>Cohnella sp. nov. isolated from preserved vegetables.</title>
        <authorList>
            <person name="Lin S.-Y."/>
            <person name="Hung M.-H."/>
            <person name="Young C.-C."/>
        </authorList>
    </citation>
    <scope>NUCLEOTIDE SEQUENCE [LARGE SCALE GENOMIC DNA]</scope>
    <source>
        <strain evidence="9 10">CC-MHH1044</strain>
    </source>
</reference>
<evidence type="ECO:0000256" key="3">
    <source>
        <dbReference type="ARBA" id="ARBA00022553"/>
    </source>
</evidence>
<dbReference type="InterPro" id="IPR003660">
    <property type="entry name" value="HAMP_dom"/>
</dbReference>
<dbReference type="OrthoDB" id="9776552at2"/>
<feature type="transmembrane region" description="Helical" evidence="7">
    <location>
        <begin position="320"/>
        <end position="344"/>
    </location>
</feature>
<proteinExistence type="predicted"/>
<evidence type="ECO:0000256" key="5">
    <source>
        <dbReference type="ARBA" id="ARBA00022777"/>
    </source>
</evidence>
<dbReference type="PANTHER" id="PTHR34220">
    <property type="entry name" value="SENSOR HISTIDINE KINASE YPDA"/>
    <property type="match status" value="1"/>
</dbReference>
<dbReference type="CDD" id="cd06225">
    <property type="entry name" value="HAMP"/>
    <property type="match status" value="1"/>
</dbReference>
<sequence length="615" mass="69693">MRHLIVSAYNPGGGTYMHKDGYRWNSLARFVADLSIKTKLLFLFLLFSVILVLGVGIVSYESSSRVVDKQTVVYSKSLLEQFKDRVDDMRDEVLKASIPIVINPSVQNNELKGLEIEDLLNRQYDINSDMLLTLSQKKYIGSIYLCSESGIVISTENLDERDQKGCKTTEFYHVAFENVTEPVWIGVHNNEFARDTNKEVFTFARTLYNKETFRPFGVLAINLPASVLDDIGGKSVGNLIIADRSGSIVYEGSGASSGEERGYLDDIANGAVPSGTFDWSRGKDKYKIQYNVSKQGDWIYIAEVPIDYLLQNSAQVKKSISVVLITGIVMSVAASYLISSYFTIPLRRMILTMRRVQKGDFRINLDIRNRSEIGQLADSYKIMVAELKEHIDTIKLEARKKRDAELNALQAQITPHFLYNTLNSIKIMARLQKMDGIEELTSALIELLQMSISHKSTFITIEQELDMVKKYVLLRNYRSGNRYSVEFDYSEEVLSFMTVKLSLQPIIENAINHGLEPKSGKGNIRISVRKEYHDLKITVDDNGIGMNAEQIAKIWSEERSGGRQFSGIGIRNIHERFVMQFGSEYGIVYDSVPGQYTRAVLTLPAFRESEADRYV</sequence>
<feature type="domain" description="HAMP" evidence="8">
    <location>
        <begin position="340"/>
        <end position="392"/>
    </location>
</feature>
<evidence type="ECO:0000313" key="10">
    <source>
        <dbReference type="Proteomes" id="UP000310636"/>
    </source>
</evidence>
<protein>
    <submittedName>
        <fullName evidence="9">Sensor histidine kinase</fullName>
    </submittedName>
</protein>
<dbReference type="SUPFAM" id="SSF55874">
    <property type="entry name" value="ATPase domain of HSP90 chaperone/DNA topoisomerase II/histidine kinase"/>
    <property type="match status" value="1"/>
</dbReference>
<evidence type="ECO:0000256" key="1">
    <source>
        <dbReference type="ARBA" id="ARBA00004651"/>
    </source>
</evidence>
<keyword evidence="6 7" id="KW-0472">Membrane</keyword>
<dbReference type="InterPro" id="IPR010559">
    <property type="entry name" value="Sig_transdc_His_kin_internal"/>
</dbReference>
<evidence type="ECO:0000259" key="8">
    <source>
        <dbReference type="PROSITE" id="PS50885"/>
    </source>
</evidence>
<dbReference type="SMART" id="SM00387">
    <property type="entry name" value="HATPase_c"/>
    <property type="match status" value="1"/>
</dbReference>
<evidence type="ECO:0000256" key="7">
    <source>
        <dbReference type="SAM" id="Phobius"/>
    </source>
</evidence>
<organism evidence="9 10">
    <name type="scientific">Cohnella fermenti</name>
    <dbReference type="NCBI Taxonomy" id="2565925"/>
    <lineage>
        <taxon>Bacteria</taxon>
        <taxon>Bacillati</taxon>
        <taxon>Bacillota</taxon>
        <taxon>Bacilli</taxon>
        <taxon>Bacillales</taxon>
        <taxon>Paenibacillaceae</taxon>
        <taxon>Cohnella</taxon>
    </lineage>
</organism>
<dbReference type="Pfam" id="PF00672">
    <property type="entry name" value="HAMP"/>
    <property type="match status" value="1"/>
</dbReference>
<name>A0A4S4C1T2_9BACL</name>
<dbReference type="Pfam" id="PF02518">
    <property type="entry name" value="HATPase_c"/>
    <property type="match status" value="1"/>
</dbReference>
<comment type="subcellular location">
    <subcellularLocation>
        <location evidence="1">Cell membrane</location>
        <topology evidence="1">Multi-pass membrane protein</topology>
    </subcellularLocation>
</comment>
<keyword evidence="10" id="KW-1185">Reference proteome</keyword>
<evidence type="ECO:0000313" key="9">
    <source>
        <dbReference type="EMBL" id="THF81623.1"/>
    </source>
</evidence>
<evidence type="ECO:0000256" key="2">
    <source>
        <dbReference type="ARBA" id="ARBA00022475"/>
    </source>
</evidence>
<accession>A0A4S4C1T2</accession>
<dbReference type="EMBL" id="SSOB01000008">
    <property type="protein sequence ID" value="THF81623.1"/>
    <property type="molecule type" value="Genomic_DNA"/>
</dbReference>
<comment type="caution">
    <text evidence="9">The sequence shown here is derived from an EMBL/GenBank/DDBJ whole genome shotgun (WGS) entry which is preliminary data.</text>
</comment>
<dbReference type="Proteomes" id="UP000310636">
    <property type="component" value="Unassembled WGS sequence"/>
</dbReference>
<dbReference type="SMART" id="SM00304">
    <property type="entry name" value="HAMP"/>
    <property type="match status" value="1"/>
</dbReference>
<dbReference type="InterPro" id="IPR036890">
    <property type="entry name" value="HATPase_C_sf"/>
</dbReference>
<dbReference type="Pfam" id="PF06580">
    <property type="entry name" value="His_kinase"/>
    <property type="match status" value="1"/>
</dbReference>
<dbReference type="InterPro" id="IPR003594">
    <property type="entry name" value="HATPase_dom"/>
</dbReference>
<dbReference type="AlphaFoldDB" id="A0A4S4C1T2"/>
<keyword evidence="3" id="KW-0597">Phosphoprotein</keyword>
<dbReference type="Gene3D" id="3.30.565.10">
    <property type="entry name" value="Histidine kinase-like ATPase, C-terminal domain"/>
    <property type="match status" value="1"/>
</dbReference>
<keyword evidence="2" id="KW-1003">Cell membrane</keyword>
<gene>
    <name evidence="9" type="ORF">E6C55_07780</name>
</gene>